<keyword evidence="7 8" id="KW-0472">Membrane</keyword>
<feature type="transmembrane region" description="Helical" evidence="8">
    <location>
        <begin position="145"/>
        <end position="169"/>
    </location>
</feature>
<evidence type="ECO:0000313" key="9">
    <source>
        <dbReference type="EMBL" id="PJJ82158.1"/>
    </source>
</evidence>
<keyword evidence="5 8" id="KW-0812">Transmembrane</keyword>
<evidence type="ECO:0000256" key="1">
    <source>
        <dbReference type="ARBA" id="ARBA00004651"/>
    </source>
</evidence>
<accession>A0A2M9D979</accession>
<feature type="transmembrane region" description="Helical" evidence="8">
    <location>
        <begin position="378"/>
        <end position="399"/>
    </location>
</feature>
<keyword evidence="2" id="KW-1003">Cell membrane</keyword>
<keyword evidence="4" id="KW-0808">Transferase</keyword>
<dbReference type="InterPro" id="IPR018674">
    <property type="entry name" value="DUF2142_membrane"/>
</dbReference>
<dbReference type="GO" id="GO:0009103">
    <property type="term" value="P:lipopolysaccharide biosynthetic process"/>
    <property type="evidence" value="ECO:0007669"/>
    <property type="project" value="UniProtKB-ARBA"/>
</dbReference>
<organism evidence="9 10">
    <name type="scientific">Salinibacterium amurskyense</name>
    <dbReference type="NCBI Taxonomy" id="205941"/>
    <lineage>
        <taxon>Bacteria</taxon>
        <taxon>Bacillati</taxon>
        <taxon>Actinomycetota</taxon>
        <taxon>Actinomycetes</taxon>
        <taxon>Micrococcales</taxon>
        <taxon>Microbacteriaceae</taxon>
        <taxon>Salinibacterium</taxon>
    </lineage>
</organism>
<feature type="transmembrane region" description="Helical" evidence="8">
    <location>
        <begin position="12"/>
        <end position="37"/>
    </location>
</feature>
<dbReference type="EMBL" id="PGFH01000001">
    <property type="protein sequence ID" value="PJJ82158.1"/>
    <property type="molecule type" value="Genomic_DNA"/>
</dbReference>
<dbReference type="Proteomes" id="UP000231742">
    <property type="component" value="Unassembled WGS sequence"/>
</dbReference>
<dbReference type="Pfam" id="PF09913">
    <property type="entry name" value="DUF2142"/>
    <property type="match status" value="1"/>
</dbReference>
<keyword evidence="3" id="KW-0328">Glycosyltransferase</keyword>
<dbReference type="RefSeq" id="WP_157847483.1">
    <property type="nucleotide sequence ID" value="NZ_BMZU01000001.1"/>
</dbReference>
<evidence type="ECO:0000256" key="6">
    <source>
        <dbReference type="ARBA" id="ARBA00022989"/>
    </source>
</evidence>
<feature type="transmembrane region" description="Helical" evidence="8">
    <location>
        <begin position="485"/>
        <end position="510"/>
    </location>
</feature>
<gene>
    <name evidence="9" type="ORF">CLV85_1349</name>
</gene>
<feature type="transmembrane region" description="Helical" evidence="8">
    <location>
        <begin position="350"/>
        <end position="371"/>
    </location>
</feature>
<comment type="caution">
    <text evidence="9">The sequence shown here is derived from an EMBL/GenBank/DDBJ whole genome shotgun (WGS) entry which is preliminary data.</text>
</comment>
<dbReference type="GO" id="GO:0016763">
    <property type="term" value="F:pentosyltransferase activity"/>
    <property type="evidence" value="ECO:0007669"/>
    <property type="project" value="TreeGrafter"/>
</dbReference>
<dbReference type="GO" id="GO:0005886">
    <property type="term" value="C:plasma membrane"/>
    <property type="evidence" value="ECO:0007669"/>
    <property type="project" value="UniProtKB-SubCell"/>
</dbReference>
<evidence type="ECO:0000256" key="8">
    <source>
        <dbReference type="SAM" id="Phobius"/>
    </source>
</evidence>
<keyword evidence="10" id="KW-1185">Reference proteome</keyword>
<feature type="transmembrane region" description="Helical" evidence="8">
    <location>
        <begin position="181"/>
        <end position="214"/>
    </location>
</feature>
<evidence type="ECO:0000256" key="2">
    <source>
        <dbReference type="ARBA" id="ARBA00022475"/>
    </source>
</evidence>
<dbReference type="AlphaFoldDB" id="A0A2M9D979"/>
<feature type="transmembrane region" description="Helical" evidence="8">
    <location>
        <begin position="411"/>
        <end position="432"/>
    </location>
</feature>
<evidence type="ECO:0000313" key="10">
    <source>
        <dbReference type="Proteomes" id="UP000231742"/>
    </source>
</evidence>
<proteinExistence type="predicted"/>
<comment type="subcellular location">
    <subcellularLocation>
        <location evidence="1">Cell membrane</location>
        <topology evidence="1">Multi-pass membrane protein</topology>
    </subcellularLocation>
</comment>
<name>A0A2M9D979_9MICO</name>
<dbReference type="InterPro" id="IPR050297">
    <property type="entry name" value="LipidA_mod_glycosyltrf_83"/>
</dbReference>
<sequence>MRERLMGNERVYLVHIAAATLLVFLAGVLSAITVPFFGGPDEKNHYNSVVRVVDGGGWPLPYTARVMPAVDLAWLESGRASASAPDFDQVPLAVNRSSVLEEPNFALLSAEIDNMVQHPPAYYFLTASVVAMTDLDSLRWDQAMLVMRIFSAFLVSLSVPAIAGIVRLVTGSRSLGAVGAYALLAIPFFTGFGGLVSNDTLLVPTISGALYFLIRAWKSNTRTTFLLVAAGILLGVSLLTKGFALFAIPLFVFLSFVAVFSKKPTKMRGTVIALIAPSIAALIGGWWWIRNLILLGSVQPSVSGTLRVALDEPLSNINVLSYFGNFWLRFNSLFWARGVRPVDGGNELPAVLLGVAGVAFVVAFVVVALYSRNRGMTFLLLSFPAIIIAVLFANSLSVYETYGVADRGVQGRYVFAGIAAYSLIVAGFVGILGRKLTPRNRNRLFVGVVASSAAIAWANIAWLLISSWPNGYSEQVPGLEAVSGYFGVSLLVYVALTGSALAVLIGAYIAHSKLSQPEGFASDLTDLAPIQSSNAPTQRGTTEK</sequence>
<evidence type="ECO:0000256" key="3">
    <source>
        <dbReference type="ARBA" id="ARBA00022676"/>
    </source>
</evidence>
<evidence type="ECO:0000256" key="4">
    <source>
        <dbReference type="ARBA" id="ARBA00022679"/>
    </source>
</evidence>
<keyword evidence="6 8" id="KW-1133">Transmembrane helix</keyword>
<feature type="transmembrane region" description="Helical" evidence="8">
    <location>
        <begin position="226"/>
        <end position="259"/>
    </location>
</feature>
<reference evidence="9 10" key="1">
    <citation type="submission" date="2017-11" db="EMBL/GenBank/DDBJ databases">
        <title>Genomic Encyclopedia of Archaeal and Bacterial Type Strains, Phase II (KMG-II): From Individual Species to Whole Genera.</title>
        <authorList>
            <person name="Goeker M."/>
        </authorList>
    </citation>
    <scope>NUCLEOTIDE SEQUENCE [LARGE SCALE GENOMIC DNA]</scope>
    <source>
        <strain evidence="9 10">DSM 16400</strain>
    </source>
</reference>
<evidence type="ECO:0000256" key="5">
    <source>
        <dbReference type="ARBA" id="ARBA00022692"/>
    </source>
</evidence>
<feature type="transmembrane region" description="Helical" evidence="8">
    <location>
        <begin position="444"/>
        <end position="465"/>
    </location>
</feature>
<feature type="transmembrane region" description="Helical" evidence="8">
    <location>
        <begin position="271"/>
        <end position="289"/>
    </location>
</feature>
<evidence type="ECO:0000256" key="7">
    <source>
        <dbReference type="ARBA" id="ARBA00023136"/>
    </source>
</evidence>
<dbReference type="PANTHER" id="PTHR33908">
    <property type="entry name" value="MANNOSYLTRANSFERASE YKCB-RELATED"/>
    <property type="match status" value="1"/>
</dbReference>
<protein>
    <submittedName>
        <fullName evidence="9">Putative membrane protein DUF2142</fullName>
    </submittedName>
</protein>
<dbReference type="PANTHER" id="PTHR33908:SF11">
    <property type="entry name" value="MEMBRANE PROTEIN"/>
    <property type="match status" value="1"/>
</dbReference>